<evidence type="ECO:0000256" key="5">
    <source>
        <dbReference type="ARBA" id="ARBA00023065"/>
    </source>
</evidence>
<evidence type="ECO:0000256" key="6">
    <source>
        <dbReference type="ARBA" id="ARBA00023136"/>
    </source>
</evidence>
<evidence type="ECO:0000256" key="9">
    <source>
        <dbReference type="SAM" id="Phobius"/>
    </source>
</evidence>
<keyword evidence="4 9" id="KW-1133">Transmembrane helix</keyword>
<evidence type="ECO:0000256" key="1">
    <source>
        <dbReference type="ARBA" id="ARBA00004141"/>
    </source>
</evidence>
<gene>
    <name evidence="11" type="ORF">IV203_027396</name>
</gene>
<feature type="transmembrane region" description="Helical" evidence="9">
    <location>
        <begin position="83"/>
        <end position="102"/>
    </location>
</feature>
<feature type="transmembrane region" description="Helical" evidence="9">
    <location>
        <begin position="347"/>
        <end position="369"/>
    </location>
</feature>
<dbReference type="GO" id="GO:0005886">
    <property type="term" value="C:plasma membrane"/>
    <property type="evidence" value="ECO:0007669"/>
    <property type="project" value="TreeGrafter"/>
</dbReference>
<dbReference type="EMBL" id="JAGRRH010000005">
    <property type="protein sequence ID" value="KAG7369650.1"/>
    <property type="molecule type" value="Genomic_DNA"/>
</dbReference>
<dbReference type="PANTHER" id="PTHR11003:SF334">
    <property type="entry name" value="FI03418P"/>
    <property type="match status" value="1"/>
</dbReference>
<feature type="compositionally biased region" description="Polar residues" evidence="8">
    <location>
        <begin position="31"/>
        <end position="42"/>
    </location>
</feature>
<dbReference type="GO" id="GO:0022841">
    <property type="term" value="F:potassium ion leak channel activity"/>
    <property type="evidence" value="ECO:0007669"/>
    <property type="project" value="TreeGrafter"/>
</dbReference>
<keyword evidence="2" id="KW-0813">Transport</keyword>
<comment type="caution">
    <text evidence="11">The sequence shown here is derived from an EMBL/GenBank/DDBJ whole genome shotgun (WGS) entry which is preliminary data.</text>
</comment>
<evidence type="ECO:0000256" key="2">
    <source>
        <dbReference type="ARBA" id="ARBA00022448"/>
    </source>
</evidence>
<evidence type="ECO:0000313" key="11">
    <source>
        <dbReference type="EMBL" id="KAG7369650.1"/>
    </source>
</evidence>
<feature type="domain" description="Potassium channel" evidence="10">
    <location>
        <begin position="312"/>
        <end position="352"/>
    </location>
</feature>
<evidence type="ECO:0000256" key="3">
    <source>
        <dbReference type="ARBA" id="ARBA00022692"/>
    </source>
</evidence>
<feature type="transmembrane region" description="Helical" evidence="9">
    <location>
        <begin position="423"/>
        <end position="443"/>
    </location>
</feature>
<feature type="transmembrane region" description="Helical" evidence="9">
    <location>
        <begin position="389"/>
        <end position="411"/>
    </location>
</feature>
<name>A0A9K3LW96_9STRA</name>
<protein>
    <submittedName>
        <fullName evidence="11">Ion channel</fullName>
    </submittedName>
</protein>
<keyword evidence="6 9" id="KW-0472">Membrane</keyword>
<keyword evidence="12" id="KW-1185">Reference proteome</keyword>
<feature type="compositionally biased region" description="Basic and acidic residues" evidence="8">
    <location>
        <begin position="1"/>
        <end position="10"/>
    </location>
</feature>
<reference evidence="11" key="2">
    <citation type="submission" date="2021-04" db="EMBL/GenBank/DDBJ databases">
        <authorList>
            <person name="Podell S."/>
        </authorList>
    </citation>
    <scope>NUCLEOTIDE SEQUENCE</scope>
    <source>
        <strain evidence="11">Hildebrandi</strain>
    </source>
</reference>
<sequence>MKQPSEHELNENGDEIPEMRKGDDITHRQDAIQSNPCDSDGTTHVGDDDENDADLHDNGLVRYRCVRLVVDSWPRTTAVVCRIILPLWLLIGITLGFGHLLGQYEEQNEYYQNDEIAKERFLLQQLPINKTLEAIYNMPEACFDTYREFKDGNNNSTDSEGFLTAYLELNGLENVFPNVTPGFDGLSVAETLEEVREFMSICSDIATVLGAESFDYTRTEDTANVLEDMTFNWIRCWNSTLYGGVNPFLASEAQIVAANNQTYFYMSAWQQDQHKLFRQYLGECSIEDDLTCEKDAFVRSVDEATGSGICSVNTGGSAWFWFTVMTTVGYGNQSPVTAQGRGLVSGLSWLCTALLGGISLVAGGVIATLSDDLFKRYHLAVLTKHGTSVAFWAAATVLWLVIQATIGYAWWKDRSPEVTFTRYDSLWWSYISLTTVGLGDYFLEPETMFTVDVFLWSLLFFIGFVTVTTFLNKVTSWLRSFYTHTTSNLKERMARSDPLSGRVSNYKKTNKEALHDINALVDMMGATKGHDNIGITLKKREILIRLLAQTEHELEDFSTLGGILPSIRKKGTGALENEEEILSEILSRIRLEGRPMHESGRSKADNERLPKHGGAVGHVDVSSGAQ</sequence>
<comment type="subcellular location">
    <subcellularLocation>
        <location evidence="1">Membrane</location>
        <topology evidence="1">Multi-pass membrane protein</topology>
    </subcellularLocation>
</comment>
<evidence type="ECO:0000313" key="12">
    <source>
        <dbReference type="Proteomes" id="UP000693970"/>
    </source>
</evidence>
<organism evidence="11 12">
    <name type="scientific">Nitzschia inconspicua</name>
    <dbReference type="NCBI Taxonomy" id="303405"/>
    <lineage>
        <taxon>Eukaryota</taxon>
        <taxon>Sar</taxon>
        <taxon>Stramenopiles</taxon>
        <taxon>Ochrophyta</taxon>
        <taxon>Bacillariophyta</taxon>
        <taxon>Bacillariophyceae</taxon>
        <taxon>Bacillariophycidae</taxon>
        <taxon>Bacillariales</taxon>
        <taxon>Bacillariaceae</taxon>
        <taxon>Nitzschia</taxon>
    </lineage>
</organism>
<evidence type="ECO:0000256" key="8">
    <source>
        <dbReference type="SAM" id="MobiDB-lite"/>
    </source>
</evidence>
<keyword evidence="7" id="KW-0407">Ion channel</keyword>
<dbReference type="Pfam" id="PF07885">
    <property type="entry name" value="Ion_trans_2"/>
    <property type="match status" value="2"/>
</dbReference>
<keyword evidence="3 9" id="KW-0812">Transmembrane</keyword>
<dbReference type="Proteomes" id="UP000693970">
    <property type="component" value="Unassembled WGS sequence"/>
</dbReference>
<dbReference type="GO" id="GO:0015271">
    <property type="term" value="F:outward rectifier potassium channel activity"/>
    <property type="evidence" value="ECO:0007669"/>
    <property type="project" value="TreeGrafter"/>
</dbReference>
<dbReference type="OrthoDB" id="48488at2759"/>
<feature type="domain" description="Potassium channel" evidence="10">
    <location>
        <begin position="398"/>
        <end position="479"/>
    </location>
</feature>
<proteinExistence type="predicted"/>
<accession>A0A9K3LW96</accession>
<keyword evidence="5" id="KW-0406">Ion transport</keyword>
<feature type="region of interest" description="Disordered" evidence="8">
    <location>
        <begin position="592"/>
        <end position="626"/>
    </location>
</feature>
<dbReference type="PANTHER" id="PTHR11003">
    <property type="entry name" value="POTASSIUM CHANNEL, SUBFAMILY K"/>
    <property type="match status" value="1"/>
</dbReference>
<feature type="compositionally biased region" description="Basic and acidic residues" evidence="8">
    <location>
        <begin position="592"/>
        <end position="610"/>
    </location>
</feature>
<evidence type="ECO:0000256" key="4">
    <source>
        <dbReference type="ARBA" id="ARBA00022989"/>
    </source>
</evidence>
<feature type="transmembrane region" description="Helical" evidence="9">
    <location>
        <begin position="449"/>
        <end position="471"/>
    </location>
</feature>
<feature type="region of interest" description="Disordered" evidence="8">
    <location>
        <begin position="1"/>
        <end position="53"/>
    </location>
</feature>
<reference evidence="11" key="1">
    <citation type="journal article" date="2021" name="Sci. Rep.">
        <title>Diploid genomic architecture of Nitzschia inconspicua, an elite biomass production diatom.</title>
        <authorList>
            <person name="Oliver A."/>
            <person name="Podell S."/>
            <person name="Pinowska A."/>
            <person name="Traller J.C."/>
            <person name="Smith S.R."/>
            <person name="McClure R."/>
            <person name="Beliaev A."/>
            <person name="Bohutskyi P."/>
            <person name="Hill E.A."/>
            <person name="Rabines A."/>
            <person name="Zheng H."/>
            <person name="Allen L.Z."/>
            <person name="Kuo A."/>
            <person name="Grigoriev I.V."/>
            <person name="Allen A.E."/>
            <person name="Hazlebeck D."/>
            <person name="Allen E.E."/>
        </authorList>
    </citation>
    <scope>NUCLEOTIDE SEQUENCE</scope>
    <source>
        <strain evidence="11">Hildebrandi</strain>
    </source>
</reference>
<dbReference type="InterPro" id="IPR013099">
    <property type="entry name" value="K_chnl_dom"/>
</dbReference>
<evidence type="ECO:0000259" key="10">
    <source>
        <dbReference type="Pfam" id="PF07885"/>
    </source>
</evidence>
<feature type="compositionally biased region" description="Basic and acidic residues" evidence="8">
    <location>
        <begin position="17"/>
        <end position="30"/>
    </location>
</feature>
<dbReference type="AlphaFoldDB" id="A0A9K3LW96"/>
<dbReference type="InterPro" id="IPR003280">
    <property type="entry name" value="2pore_dom_K_chnl"/>
</dbReference>
<dbReference type="GO" id="GO:0030322">
    <property type="term" value="P:stabilization of membrane potential"/>
    <property type="evidence" value="ECO:0007669"/>
    <property type="project" value="TreeGrafter"/>
</dbReference>
<evidence type="ECO:0000256" key="7">
    <source>
        <dbReference type="ARBA" id="ARBA00023303"/>
    </source>
</evidence>